<feature type="signal peptide" evidence="4">
    <location>
        <begin position="1"/>
        <end position="25"/>
    </location>
</feature>
<sequence>MKKSIIGCSIAILLYSSIISSSTYAIQPEESCISNTPTAQSSSEVSTAENHTYEEIALLTSTEDNISTNETISEQERKESPSDEEQLDDWMPDQALQELLAKTVGANIEDIKTLSISEFVERYDPWHIGFNLSTKVKSLEGLDKLVQYQRDQNKYVIARTTLDLPDSYTEIMNYLNELNYESFGKIIEEYTTEYTENGGVNQPGIITEIADSVPTLSESLSSFQIVQLFQTLANKLGQTQQNYFSVKLNVTFNVNQDNSQSFVISQENLGLSELQLILKYPNAYSSVRGSGLFTLNVDGNVIEYQADEKDWPNWIETPPLNQPAINFSLQTPVDYESLAGHHGELMEVDLFQKEFIYLYGYSDTVALPSVNVIPSLNFLKQGGDITVTYLDEAGNKIAEEITLVGYVGDDFSTEIQEIEGYTFKEVKGNPSGLFTDQPQRVTYIYTQNKDEPIISPPSNLPKDGNDLNPSSSLEKPAKRSSATAITSDYQSLPATGEKNSRLQVMIGSLLIIGTILYASFHKKTLS</sequence>
<dbReference type="STRING" id="142588.SAMN04488559_1272"/>
<dbReference type="Pfam" id="PF06458">
    <property type="entry name" value="MucBP"/>
    <property type="match status" value="1"/>
</dbReference>
<dbReference type="Gene3D" id="3.10.20.320">
    <property type="entry name" value="Putative peptidoglycan bound protein (lpxtg motif)"/>
    <property type="match status" value="1"/>
</dbReference>
<dbReference type="RefSeq" id="WP_092654104.1">
    <property type="nucleotide sequence ID" value="NZ_FOHA01000027.1"/>
</dbReference>
<organism evidence="6 7">
    <name type="scientific">Isobaculum melis</name>
    <dbReference type="NCBI Taxonomy" id="142588"/>
    <lineage>
        <taxon>Bacteria</taxon>
        <taxon>Bacillati</taxon>
        <taxon>Bacillota</taxon>
        <taxon>Bacilli</taxon>
        <taxon>Lactobacillales</taxon>
        <taxon>Carnobacteriaceae</taxon>
        <taxon>Isobaculum</taxon>
    </lineage>
</organism>
<dbReference type="OrthoDB" id="2307220at2"/>
<evidence type="ECO:0000259" key="5">
    <source>
        <dbReference type="Pfam" id="PF06458"/>
    </source>
</evidence>
<evidence type="ECO:0000313" key="6">
    <source>
        <dbReference type="EMBL" id="SES07145.1"/>
    </source>
</evidence>
<evidence type="ECO:0000256" key="3">
    <source>
        <dbReference type="SAM" id="Phobius"/>
    </source>
</evidence>
<dbReference type="NCBIfam" id="TIGR01167">
    <property type="entry name" value="LPXTG_anchor"/>
    <property type="match status" value="1"/>
</dbReference>
<evidence type="ECO:0000256" key="4">
    <source>
        <dbReference type="SAM" id="SignalP"/>
    </source>
</evidence>
<feature type="region of interest" description="Disordered" evidence="2">
    <location>
        <begin position="64"/>
        <end position="88"/>
    </location>
</feature>
<accession>A0A1H9UCF7</accession>
<feature type="transmembrane region" description="Helical" evidence="3">
    <location>
        <begin position="502"/>
        <end position="520"/>
    </location>
</feature>
<feature type="chain" id="PRO_5011669350" evidence="4">
    <location>
        <begin position="26"/>
        <end position="526"/>
    </location>
</feature>
<dbReference type="AlphaFoldDB" id="A0A1H9UCF7"/>
<keyword evidence="1" id="KW-0677">Repeat</keyword>
<keyword evidence="7" id="KW-1185">Reference proteome</keyword>
<dbReference type="InterPro" id="IPR009459">
    <property type="entry name" value="MucBP_dom"/>
</dbReference>
<protein>
    <submittedName>
        <fullName evidence="6">LPXTG-motif cell wall anchor domain-containing protein</fullName>
    </submittedName>
</protein>
<reference evidence="6 7" key="1">
    <citation type="submission" date="2016-10" db="EMBL/GenBank/DDBJ databases">
        <authorList>
            <person name="de Groot N.N."/>
        </authorList>
    </citation>
    <scope>NUCLEOTIDE SEQUENCE [LARGE SCALE GENOMIC DNA]</scope>
    <source>
        <strain evidence="6 7">DSM 13760</strain>
    </source>
</reference>
<gene>
    <name evidence="6" type="ORF">SAMN04488559_1272</name>
</gene>
<keyword evidence="3" id="KW-1133">Transmembrane helix</keyword>
<dbReference type="Proteomes" id="UP000198948">
    <property type="component" value="Unassembled WGS sequence"/>
</dbReference>
<name>A0A1H9UCF7_9LACT</name>
<evidence type="ECO:0000256" key="2">
    <source>
        <dbReference type="SAM" id="MobiDB-lite"/>
    </source>
</evidence>
<keyword evidence="3" id="KW-0472">Membrane</keyword>
<feature type="domain" description="MucBP" evidence="5">
    <location>
        <begin position="385"/>
        <end position="446"/>
    </location>
</feature>
<proteinExistence type="predicted"/>
<keyword evidence="4" id="KW-0732">Signal</keyword>
<evidence type="ECO:0000313" key="7">
    <source>
        <dbReference type="Proteomes" id="UP000198948"/>
    </source>
</evidence>
<dbReference type="EMBL" id="FOHA01000027">
    <property type="protein sequence ID" value="SES07145.1"/>
    <property type="molecule type" value="Genomic_DNA"/>
</dbReference>
<keyword evidence="3" id="KW-0812">Transmembrane</keyword>
<feature type="region of interest" description="Disordered" evidence="2">
    <location>
        <begin position="450"/>
        <end position="485"/>
    </location>
</feature>
<evidence type="ECO:0000256" key="1">
    <source>
        <dbReference type="ARBA" id="ARBA00022737"/>
    </source>
</evidence>